<feature type="binding site" evidence="2">
    <location>
        <position position="78"/>
    </location>
    <ligand>
        <name>a divalent metal cation</name>
        <dbReference type="ChEBI" id="CHEBI:60240"/>
        <label>1</label>
    </ligand>
</feature>
<evidence type="ECO:0008006" key="5">
    <source>
        <dbReference type="Google" id="ProtNLM"/>
    </source>
</evidence>
<keyword evidence="4" id="KW-1185">Reference proteome</keyword>
<evidence type="ECO:0000256" key="1">
    <source>
        <dbReference type="ARBA" id="ARBA00006964"/>
    </source>
</evidence>
<feature type="binding site" evidence="2">
    <location>
        <position position="249"/>
    </location>
    <ligand>
        <name>a divalent metal cation</name>
        <dbReference type="ChEBI" id="CHEBI:60240"/>
        <label>1</label>
    </ligand>
</feature>
<dbReference type="RefSeq" id="XP_031852678.1">
    <property type="nucleotide sequence ID" value="XM_031996787.1"/>
</dbReference>
<proteinExistence type="inferred from homology"/>
<dbReference type="Proteomes" id="UP000398389">
    <property type="component" value="Unassembled WGS sequence"/>
</dbReference>
<dbReference type="InterPro" id="IPR036069">
    <property type="entry name" value="DUF34/NIF3_sf"/>
</dbReference>
<dbReference type="GO" id="GO:0046872">
    <property type="term" value="F:metal ion binding"/>
    <property type="evidence" value="ECO:0007669"/>
    <property type="project" value="UniProtKB-KW"/>
</dbReference>
<reference evidence="3 4" key="1">
    <citation type="submission" date="2019-09" db="EMBL/GenBank/DDBJ databases">
        <authorList>
            <person name="Brejova B."/>
        </authorList>
    </citation>
    <scope>NUCLEOTIDE SEQUENCE [LARGE SCALE GENOMIC DNA]</scope>
</reference>
<organism evidence="3 4">
    <name type="scientific">Magnusiomyces paraingens</name>
    <dbReference type="NCBI Taxonomy" id="2606893"/>
    <lineage>
        <taxon>Eukaryota</taxon>
        <taxon>Fungi</taxon>
        <taxon>Dikarya</taxon>
        <taxon>Ascomycota</taxon>
        <taxon>Saccharomycotina</taxon>
        <taxon>Dipodascomycetes</taxon>
        <taxon>Dipodascales</taxon>
        <taxon>Dipodascaceae</taxon>
        <taxon>Magnusiomyces</taxon>
    </lineage>
</organism>
<dbReference type="EMBL" id="CABVLU010000002">
    <property type="protein sequence ID" value="VVT49025.1"/>
    <property type="molecule type" value="Genomic_DNA"/>
</dbReference>
<dbReference type="InterPro" id="IPR002678">
    <property type="entry name" value="DUF34/NIF3"/>
</dbReference>
<evidence type="ECO:0000256" key="2">
    <source>
        <dbReference type="PIRSR" id="PIRSR602678-1"/>
    </source>
</evidence>
<sequence length="291" mass="31036">MASQRAVNIIKSTVARLYPKELAENAWDNTGLLLECPPQTSTITTTPEKIKVLLAIDLTRAVASEAIDSNVSFIVAYHPFIFRGIKAISLNDPQHLSLVRLVQAGISVYCPHTAIDAATGGVNDWLADGVSGGPAYESQRTVCTPPGSQNVEGHEDAGMGRRVELKTPITFGELVTRVKKHLGLDHVQVARATSLASDSQLISSVALCAGSGASVLRGIKADVHLTGELGHHELLHLTETGTSAIICGHSNTERGFLTVLQKQLTDALKQDYDGPSEVAISKTDKDPLEFA</sequence>
<protein>
    <recommendedName>
        <fullName evidence="5">YbgI/family dinuclear metal center protein</fullName>
    </recommendedName>
</protein>
<dbReference type="Gene3D" id="3.40.1390.30">
    <property type="entry name" value="NIF3 (NGG1p interacting factor 3)-like"/>
    <property type="match status" value="1"/>
</dbReference>
<evidence type="ECO:0000313" key="3">
    <source>
        <dbReference type="EMBL" id="VVT49025.1"/>
    </source>
</evidence>
<name>A0A5E8BE86_9ASCO</name>
<dbReference type="PANTHER" id="PTHR13799">
    <property type="entry name" value="NGG1 INTERACTING FACTOR 3"/>
    <property type="match status" value="1"/>
</dbReference>
<feature type="binding site" evidence="2">
    <location>
        <position position="253"/>
    </location>
    <ligand>
        <name>a divalent metal cation</name>
        <dbReference type="ChEBI" id="CHEBI:60240"/>
        <label>1</label>
    </ligand>
</feature>
<dbReference type="OrthoDB" id="3345469at2759"/>
<keyword evidence="2" id="KW-0479">Metal-binding</keyword>
<evidence type="ECO:0000313" key="4">
    <source>
        <dbReference type="Proteomes" id="UP000398389"/>
    </source>
</evidence>
<dbReference type="AlphaFoldDB" id="A0A5E8BE86"/>
<dbReference type="NCBIfam" id="TIGR00486">
    <property type="entry name" value="YbgI_SA1388"/>
    <property type="match status" value="1"/>
</dbReference>
<accession>A0A5E8BE86</accession>
<dbReference type="FunFam" id="3.40.1390.30:FF:000001">
    <property type="entry name" value="GTP cyclohydrolase 1 type 2"/>
    <property type="match status" value="1"/>
</dbReference>
<dbReference type="PANTHER" id="PTHR13799:SF13">
    <property type="entry name" value="NIF3-LIKE PROTEIN 1"/>
    <property type="match status" value="1"/>
</dbReference>
<feature type="binding site" evidence="2">
    <location>
        <position position="116"/>
    </location>
    <ligand>
        <name>a divalent metal cation</name>
        <dbReference type="ChEBI" id="CHEBI:60240"/>
        <label>1</label>
    </ligand>
</feature>
<dbReference type="SUPFAM" id="SSF102705">
    <property type="entry name" value="NIF3 (NGG1p interacting factor 3)-like"/>
    <property type="match status" value="1"/>
</dbReference>
<dbReference type="Pfam" id="PF01784">
    <property type="entry name" value="DUF34_NIF3"/>
    <property type="match status" value="1"/>
</dbReference>
<comment type="similarity">
    <text evidence="1">Belongs to the GTP cyclohydrolase I type 2/NIF3 family.</text>
</comment>
<gene>
    <name evidence="3" type="ORF">SAPINGB_P002067</name>
</gene>
<dbReference type="GeneID" id="43580887"/>
<dbReference type="GO" id="GO:0005739">
    <property type="term" value="C:mitochondrion"/>
    <property type="evidence" value="ECO:0007669"/>
    <property type="project" value="TreeGrafter"/>
</dbReference>